<evidence type="ECO:0008006" key="3">
    <source>
        <dbReference type="Google" id="ProtNLM"/>
    </source>
</evidence>
<dbReference type="InParanoid" id="A0A194XA69"/>
<dbReference type="EMBL" id="KQ947415">
    <property type="protein sequence ID" value="KUJ17034.1"/>
    <property type="molecule type" value="Genomic_DNA"/>
</dbReference>
<dbReference type="RefSeq" id="XP_018071389.1">
    <property type="nucleotide sequence ID" value="XM_018219867.1"/>
</dbReference>
<keyword evidence="2" id="KW-1185">Reference proteome</keyword>
<dbReference type="Proteomes" id="UP000070700">
    <property type="component" value="Unassembled WGS sequence"/>
</dbReference>
<evidence type="ECO:0000313" key="2">
    <source>
        <dbReference type="Proteomes" id="UP000070700"/>
    </source>
</evidence>
<dbReference type="GeneID" id="28829593"/>
<dbReference type="AlphaFoldDB" id="A0A194XA69"/>
<dbReference type="KEGG" id="psco:LY89DRAFT_734027"/>
<organism evidence="1 2">
    <name type="scientific">Mollisia scopiformis</name>
    <name type="common">Conifer needle endophyte fungus</name>
    <name type="synonym">Phialocephala scopiformis</name>
    <dbReference type="NCBI Taxonomy" id="149040"/>
    <lineage>
        <taxon>Eukaryota</taxon>
        <taxon>Fungi</taxon>
        <taxon>Dikarya</taxon>
        <taxon>Ascomycota</taxon>
        <taxon>Pezizomycotina</taxon>
        <taxon>Leotiomycetes</taxon>
        <taxon>Helotiales</taxon>
        <taxon>Mollisiaceae</taxon>
        <taxon>Mollisia</taxon>
    </lineage>
</organism>
<accession>A0A194XA69</accession>
<name>A0A194XA69_MOLSC</name>
<evidence type="ECO:0000313" key="1">
    <source>
        <dbReference type="EMBL" id="KUJ17034.1"/>
    </source>
</evidence>
<gene>
    <name evidence="1" type="ORF">LY89DRAFT_734027</name>
</gene>
<sequence length="305" mass="34050">MDRPIREKRAPEITYTPTDSTKIKYTLEERDILRSAYDKHGVTPKKEVIESLVAAIGRSSTYNNIQKWFVNEKYRREREDINHVDAEAAENSSAAVKSSTSVANVSIVPQGSAGKHTSGDRRSAGNTFAPRSLIITLKVTYPVKEKLLTLRIPRRAAIAYRSFLKSNEAARDRLPDQVDSLHPANVALWMNRYPGLINIERARDDECIKVTEWPVSFNHQTSKVARGTERSLAQGRQVVKVNVGVAQIAQGKGFVSSGTRDAMLAECWTEAKAAKAAKVAAKEANPYLEPWARVDPNPESYERES</sequence>
<proteinExistence type="predicted"/>
<protein>
    <recommendedName>
        <fullName evidence="3">Homeobox domain-containing protein</fullName>
    </recommendedName>
</protein>
<dbReference type="Gene3D" id="1.10.10.60">
    <property type="entry name" value="Homeodomain-like"/>
    <property type="match status" value="1"/>
</dbReference>
<reference evidence="1 2" key="1">
    <citation type="submission" date="2015-10" db="EMBL/GenBank/DDBJ databases">
        <title>Full genome of DAOMC 229536 Phialocephala scopiformis, a fungal endophyte of spruce producing the potent anti-insectan compound rugulosin.</title>
        <authorList>
            <consortium name="DOE Joint Genome Institute"/>
            <person name="Walker A.K."/>
            <person name="Frasz S.L."/>
            <person name="Seifert K.A."/>
            <person name="Miller J.D."/>
            <person name="Mondo S.J."/>
            <person name="Labutti K."/>
            <person name="Lipzen A."/>
            <person name="Dockter R."/>
            <person name="Kennedy M."/>
            <person name="Grigoriev I.V."/>
            <person name="Spatafora J.W."/>
        </authorList>
    </citation>
    <scope>NUCLEOTIDE SEQUENCE [LARGE SCALE GENOMIC DNA]</scope>
    <source>
        <strain evidence="1 2">CBS 120377</strain>
    </source>
</reference>